<keyword evidence="3" id="KW-1185">Reference proteome</keyword>
<dbReference type="PANTHER" id="PTHR47129:SF1">
    <property type="entry name" value="NMRA-LIKE DOMAIN-CONTAINING PROTEIN"/>
    <property type="match status" value="1"/>
</dbReference>
<evidence type="ECO:0000259" key="1">
    <source>
        <dbReference type="Pfam" id="PF05368"/>
    </source>
</evidence>
<dbReference type="OrthoDB" id="419598at2759"/>
<dbReference type="AlphaFoldDB" id="A0A9P8QUH6"/>
<dbReference type="Gene3D" id="3.90.25.10">
    <property type="entry name" value="UDP-galactose 4-epimerase, domain 1"/>
    <property type="match status" value="1"/>
</dbReference>
<accession>A0A9P8QUH6</accession>
<evidence type="ECO:0000313" key="2">
    <source>
        <dbReference type="EMBL" id="KAH6609945.1"/>
    </source>
</evidence>
<comment type="caution">
    <text evidence="2">The sequence shown here is derived from an EMBL/GenBank/DDBJ whole genome shotgun (WGS) entry which is preliminary data.</text>
</comment>
<proteinExistence type="predicted"/>
<dbReference type="Pfam" id="PF05368">
    <property type="entry name" value="NmrA"/>
    <property type="match status" value="1"/>
</dbReference>
<dbReference type="InterPro" id="IPR052718">
    <property type="entry name" value="NmrA-type_oxidoreductase"/>
</dbReference>
<dbReference type="PANTHER" id="PTHR47129">
    <property type="entry name" value="QUINONE OXIDOREDUCTASE 2"/>
    <property type="match status" value="1"/>
</dbReference>
<feature type="domain" description="NmrA-like" evidence="1">
    <location>
        <begin position="2"/>
        <end position="237"/>
    </location>
</feature>
<dbReference type="InterPro" id="IPR036291">
    <property type="entry name" value="NAD(P)-bd_dom_sf"/>
</dbReference>
<dbReference type="Proteomes" id="UP000827724">
    <property type="component" value="Unassembled WGS sequence"/>
</dbReference>
<evidence type="ECO:0000313" key="3">
    <source>
        <dbReference type="Proteomes" id="UP000827724"/>
    </source>
</evidence>
<dbReference type="EMBL" id="JAIWOZ010000002">
    <property type="protein sequence ID" value="KAH6609945.1"/>
    <property type="molecule type" value="Genomic_DNA"/>
</dbReference>
<dbReference type="InterPro" id="IPR008030">
    <property type="entry name" value="NmrA-like"/>
</dbReference>
<gene>
    <name evidence="2" type="ORF">Trco_003291</name>
</gene>
<reference evidence="2" key="1">
    <citation type="submission" date="2021-08" db="EMBL/GenBank/DDBJ databases">
        <title>Chromosome-Level Trichoderma cornu-damae using Hi-C Data.</title>
        <authorList>
            <person name="Kim C.S."/>
        </authorList>
    </citation>
    <scope>NUCLEOTIDE SEQUENCE</scope>
    <source>
        <strain evidence="2">KA19-0412C</strain>
    </source>
</reference>
<organism evidence="2 3">
    <name type="scientific">Trichoderma cornu-damae</name>
    <dbReference type="NCBI Taxonomy" id="654480"/>
    <lineage>
        <taxon>Eukaryota</taxon>
        <taxon>Fungi</taxon>
        <taxon>Dikarya</taxon>
        <taxon>Ascomycota</taxon>
        <taxon>Pezizomycotina</taxon>
        <taxon>Sordariomycetes</taxon>
        <taxon>Hypocreomycetidae</taxon>
        <taxon>Hypocreales</taxon>
        <taxon>Hypocreaceae</taxon>
        <taxon>Trichoderma</taxon>
    </lineage>
</organism>
<dbReference type="Gene3D" id="3.40.50.720">
    <property type="entry name" value="NAD(P)-binding Rossmann-like Domain"/>
    <property type="match status" value="1"/>
</dbReference>
<dbReference type="SUPFAM" id="SSF51735">
    <property type="entry name" value="NAD(P)-binding Rossmann-fold domains"/>
    <property type="match status" value="1"/>
</dbReference>
<protein>
    <submittedName>
        <fullName evidence="2">Quinone oxidoreductase 2</fullName>
    </submittedName>
</protein>
<name>A0A9P8QUH6_9HYPO</name>
<sequence>MIFLTGTSGGIGGAALETILDHKLLHPNEFSISSWNGQTKSQKATEAGVQVRRGDFTKPETLVHTFDGAEALFLVSHPSVGEERFIYHRNAIDAAKKSGVKHIIYTSLTFGGLDGEHSLGGVAQAHVRTVAYLKASGLKWTIIRYATFQHLWNNFAGFLRLEKDSDAEVVIPNDGPNHWAHRADMGEATGRILGNWRSYEEKTICLTGPELLTISDVIQLYRDYTGRKVNVKIVGTESAIEYHKQHKTLPPEQEDFLPNWASWHGALAEGEMNFIDPALENLLGRKPKTVKDLAHILFAAETNELDTTDFNGVA</sequence>